<evidence type="ECO:0000256" key="2">
    <source>
        <dbReference type="ARBA" id="ARBA00005587"/>
    </source>
</evidence>
<evidence type="ECO:0000313" key="8">
    <source>
        <dbReference type="Proteomes" id="UP000186303"/>
    </source>
</evidence>
<feature type="transmembrane region" description="Helical" evidence="6">
    <location>
        <begin position="219"/>
        <end position="241"/>
    </location>
</feature>
<sequence length="309" mass="33881">MVTTGSRKPTSHVSNWDFDSNASYMRDNMHTGPENTANECLALSERRDRSSQILDASNIESLHARFRDLEDQYNRAFGGEFQPGLYPRKDRKRPNPAPLGLCGMAMCNFILALINLGTKGLSSNAIMISVGLIYGGLIQILAGMWEMAIGNTFGATTLTSYGAYWVTYAIILTPGGFQIQDTLVKTEGMAGYMNTLGLYELGWFIFTTIMAFMTAKSTVAFLSLFVALDLTYLFSGLALLFNDGSNASVTLTRLDGAFGITTAFIAWYNAYSGIADDTNSFFTTPVLHFPWSAEAPLISRSRRSSAPQV</sequence>
<keyword evidence="3 6" id="KW-0812">Transmembrane</keyword>
<evidence type="ECO:0000256" key="4">
    <source>
        <dbReference type="ARBA" id="ARBA00022989"/>
    </source>
</evidence>
<comment type="subcellular location">
    <subcellularLocation>
        <location evidence="1">Membrane</location>
        <topology evidence="1">Multi-pass membrane protein</topology>
    </subcellularLocation>
</comment>
<dbReference type="GO" id="GO:0015123">
    <property type="term" value="F:acetate transmembrane transporter activity"/>
    <property type="evidence" value="ECO:0007669"/>
    <property type="project" value="TreeGrafter"/>
</dbReference>
<accession>A0A1M8AAU9</accession>
<evidence type="ECO:0000256" key="3">
    <source>
        <dbReference type="ARBA" id="ARBA00022692"/>
    </source>
</evidence>
<dbReference type="InterPro" id="IPR051633">
    <property type="entry name" value="AceTr"/>
</dbReference>
<feature type="transmembrane region" description="Helical" evidence="6">
    <location>
        <begin position="97"/>
        <end position="114"/>
    </location>
</feature>
<dbReference type="Pfam" id="PF01184">
    <property type="entry name" value="Gpr1_Fun34_YaaH"/>
    <property type="match status" value="1"/>
</dbReference>
<evidence type="ECO:0000256" key="6">
    <source>
        <dbReference type="SAM" id="Phobius"/>
    </source>
</evidence>
<feature type="transmembrane region" description="Helical" evidence="6">
    <location>
        <begin position="152"/>
        <end position="171"/>
    </location>
</feature>
<keyword evidence="8" id="KW-1185">Reference proteome</keyword>
<dbReference type="AlphaFoldDB" id="A0A1M8AAU9"/>
<dbReference type="GO" id="GO:0005886">
    <property type="term" value="C:plasma membrane"/>
    <property type="evidence" value="ECO:0007669"/>
    <property type="project" value="TreeGrafter"/>
</dbReference>
<evidence type="ECO:0000256" key="1">
    <source>
        <dbReference type="ARBA" id="ARBA00004141"/>
    </source>
</evidence>
<dbReference type="STRING" id="1230383.A0A1M8AAU9"/>
<organism evidence="7 8">
    <name type="scientific">Malassezia sympodialis (strain ATCC 42132)</name>
    <name type="common">Atopic eczema-associated yeast</name>
    <dbReference type="NCBI Taxonomy" id="1230383"/>
    <lineage>
        <taxon>Eukaryota</taxon>
        <taxon>Fungi</taxon>
        <taxon>Dikarya</taxon>
        <taxon>Basidiomycota</taxon>
        <taxon>Ustilaginomycotina</taxon>
        <taxon>Malasseziomycetes</taxon>
        <taxon>Malasseziales</taxon>
        <taxon>Malasseziaceae</taxon>
        <taxon>Malassezia</taxon>
    </lineage>
</organism>
<reference evidence="8" key="1">
    <citation type="journal article" date="2017" name="Nucleic Acids Res.">
        <title>Proteogenomics produces comprehensive and highly accurate protein-coding gene annotation in a complete genome assembly of Malassezia sympodialis.</title>
        <authorList>
            <person name="Zhu Y."/>
            <person name="Engstroem P.G."/>
            <person name="Tellgren-Roth C."/>
            <person name="Baudo C.D."/>
            <person name="Kennell J.C."/>
            <person name="Sun S."/>
            <person name="Billmyre R.B."/>
            <person name="Schroeder M.S."/>
            <person name="Andersson A."/>
            <person name="Holm T."/>
            <person name="Sigurgeirsson B."/>
            <person name="Wu G."/>
            <person name="Sankaranarayanan S.R."/>
            <person name="Siddharthan R."/>
            <person name="Sanyal K."/>
            <person name="Lundeberg J."/>
            <person name="Nystedt B."/>
            <person name="Boekhout T."/>
            <person name="Dawson T.L. Jr."/>
            <person name="Heitman J."/>
            <person name="Scheynius A."/>
            <person name="Lehtioe J."/>
        </authorList>
    </citation>
    <scope>NUCLEOTIDE SEQUENCE [LARGE SCALE GENOMIC DNA]</scope>
    <source>
        <strain evidence="8">ATCC 42132</strain>
    </source>
</reference>
<dbReference type="OMA" id="MWEMASG"/>
<evidence type="ECO:0000313" key="7">
    <source>
        <dbReference type="EMBL" id="SHO79559.1"/>
    </source>
</evidence>
<dbReference type="PANTHER" id="PTHR31123:SF1">
    <property type="entry name" value="ACCUMULATION OF DYADS PROTEIN 2-RELATED"/>
    <property type="match status" value="1"/>
</dbReference>
<dbReference type="Proteomes" id="UP000186303">
    <property type="component" value="Chromosome 7"/>
</dbReference>
<feature type="transmembrane region" description="Helical" evidence="6">
    <location>
        <begin position="191"/>
        <end position="212"/>
    </location>
</feature>
<keyword evidence="4 6" id="KW-1133">Transmembrane helix</keyword>
<protein>
    <submittedName>
        <fullName evidence="7">Similar to S.cerevisiae protein ATO2 (Putative transmembrane protein involved in export of ammonia)</fullName>
    </submittedName>
</protein>
<proteinExistence type="inferred from homology"/>
<dbReference type="VEuPathDB" id="FungiDB:MSYG_3909"/>
<gene>
    <name evidence="7" type="ORF">MSYG_3909</name>
</gene>
<dbReference type="PANTHER" id="PTHR31123">
    <property type="entry name" value="ACCUMULATION OF DYADS PROTEIN 2-RELATED"/>
    <property type="match status" value="1"/>
</dbReference>
<dbReference type="OrthoDB" id="3648309at2759"/>
<dbReference type="EMBL" id="LT671827">
    <property type="protein sequence ID" value="SHO79559.1"/>
    <property type="molecule type" value="Genomic_DNA"/>
</dbReference>
<feature type="transmembrane region" description="Helical" evidence="6">
    <location>
        <begin position="126"/>
        <end position="145"/>
    </location>
</feature>
<comment type="similarity">
    <text evidence="2">Belongs to the acetate uptake transporter (AceTr) (TC 2.A.96) family.</text>
</comment>
<dbReference type="NCBIfam" id="NF038013">
    <property type="entry name" value="AceTr_1"/>
    <property type="match status" value="1"/>
</dbReference>
<keyword evidence="5 6" id="KW-0472">Membrane</keyword>
<dbReference type="InterPro" id="IPR000791">
    <property type="entry name" value="Gpr1/Fun34/SatP-like"/>
</dbReference>
<evidence type="ECO:0000256" key="5">
    <source>
        <dbReference type="ARBA" id="ARBA00023136"/>
    </source>
</evidence>
<name>A0A1M8AAU9_MALS4</name>